<dbReference type="Gene3D" id="3.80.10.10">
    <property type="entry name" value="Ribonuclease Inhibitor"/>
    <property type="match status" value="2"/>
</dbReference>
<dbReference type="PANTHER" id="PTHR24369">
    <property type="entry name" value="ANTIGEN BSP, PUTATIVE-RELATED"/>
    <property type="match status" value="1"/>
</dbReference>
<accession>A0A672UBF8</accession>
<name>A0A672UBF8_STRHB</name>
<dbReference type="InParanoid" id="A0A672UBF8"/>
<dbReference type="PROSITE" id="PS51450">
    <property type="entry name" value="LRR"/>
    <property type="match status" value="1"/>
</dbReference>
<evidence type="ECO:0000313" key="5">
    <source>
        <dbReference type="Ensembl" id="ENSSHBP00005011065.1"/>
    </source>
</evidence>
<keyword evidence="6" id="KW-1185">Reference proteome</keyword>
<dbReference type="InterPro" id="IPR032675">
    <property type="entry name" value="LRR_dom_sf"/>
</dbReference>
<dbReference type="SUPFAM" id="SSF52058">
    <property type="entry name" value="L domain-like"/>
    <property type="match status" value="1"/>
</dbReference>
<dbReference type="Proteomes" id="UP000472266">
    <property type="component" value="Chromosome 18"/>
</dbReference>
<dbReference type="GO" id="GO:0005886">
    <property type="term" value="C:plasma membrane"/>
    <property type="evidence" value="ECO:0007669"/>
    <property type="project" value="TreeGrafter"/>
</dbReference>
<reference evidence="5 6" key="1">
    <citation type="submission" date="2019-11" db="EMBL/GenBank/DDBJ databases">
        <title>Strigops habroptila (kakapo) genome, bStrHab1, primary haplotype, v2.</title>
        <authorList>
            <person name="Jarvis E.D."/>
            <person name="Howard J."/>
            <person name="Rhie A."/>
            <person name="Phillippy A."/>
            <person name="Korlach J."/>
            <person name="Digby A."/>
            <person name="Iorns D."/>
            <person name="Eason D."/>
            <person name="Robertson B."/>
            <person name="Raemaekers T."/>
            <person name="Howe K."/>
            <person name="Lewin H."/>
            <person name="Damas J."/>
            <person name="Hastie A."/>
            <person name="Tracey A."/>
            <person name="Chow W."/>
            <person name="Fedrigo O."/>
        </authorList>
    </citation>
    <scope>NUCLEOTIDE SEQUENCE [LARGE SCALE GENOMIC DNA]</scope>
</reference>
<dbReference type="InterPro" id="IPR003591">
    <property type="entry name" value="Leu-rich_rpt_typical-subtyp"/>
</dbReference>
<evidence type="ECO:0000256" key="1">
    <source>
        <dbReference type="ARBA" id="ARBA00022614"/>
    </source>
</evidence>
<dbReference type="SMART" id="SM00013">
    <property type="entry name" value="LRRNT"/>
    <property type="match status" value="1"/>
</dbReference>
<evidence type="ECO:0000256" key="2">
    <source>
        <dbReference type="ARBA" id="ARBA00022729"/>
    </source>
</evidence>
<dbReference type="SMART" id="SM00369">
    <property type="entry name" value="LRR_TYP"/>
    <property type="match status" value="3"/>
</dbReference>
<proteinExistence type="predicted"/>
<dbReference type="InterPro" id="IPR050541">
    <property type="entry name" value="LRR_TM_domain-containing"/>
</dbReference>
<reference evidence="5" key="2">
    <citation type="submission" date="2025-08" db="UniProtKB">
        <authorList>
            <consortium name="Ensembl"/>
        </authorList>
    </citation>
    <scope>IDENTIFICATION</scope>
</reference>
<dbReference type="Pfam" id="PF13855">
    <property type="entry name" value="LRR_8"/>
    <property type="match status" value="1"/>
</dbReference>
<keyword evidence="2" id="KW-0732">Signal</keyword>
<organism evidence="5 6">
    <name type="scientific">Strigops habroptila</name>
    <name type="common">Kakapo</name>
    <dbReference type="NCBI Taxonomy" id="2489341"/>
    <lineage>
        <taxon>Eukaryota</taxon>
        <taxon>Metazoa</taxon>
        <taxon>Chordata</taxon>
        <taxon>Craniata</taxon>
        <taxon>Vertebrata</taxon>
        <taxon>Euteleostomi</taxon>
        <taxon>Archelosauria</taxon>
        <taxon>Archosauria</taxon>
        <taxon>Dinosauria</taxon>
        <taxon>Saurischia</taxon>
        <taxon>Theropoda</taxon>
        <taxon>Coelurosauria</taxon>
        <taxon>Aves</taxon>
        <taxon>Neognathae</taxon>
        <taxon>Neoaves</taxon>
        <taxon>Telluraves</taxon>
        <taxon>Australaves</taxon>
        <taxon>Psittaciformes</taxon>
        <taxon>Psittacidae</taxon>
        <taxon>Strigops</taxon>
    </lineage>
</organism>
<dbReference type="PANTHER" id="PTHR24369:SF213">
    <property type="entry name" value="INSULIN LIKE GROWTH FACTOR BINDING PROTEIN ACID LABILE SUBUNIT"/>
    <property type="match status" value="1"/>
</dbReference>
<dbReference type="InterPro" id="IPR001611">
    <property type="entry name" value="Leu-rich_rpt"/>
</dbReference>
<protein>
    <recommendedName>
        <fullName evidence="4">LRRNT domain-containing protein</fullName>
    </recommendedName>
</protein>
<sequence length="297" mass="32699">MRQHIHGENGGQELGLVLLFSSSPCCPAACRCSMENVDCSEHGLREVPPGLATNTSALWLDYNFITVLGPRSFPPLPGLQVLSLPHNHLGLIHSQALVGLGALQELDLSDNYLTVLTPETFLPLTNLTKLNLGGNRLRQLEPGVLRVLPQLRALFLQDNPWGCSCSILPLWRWLSHNRDKVRGECPRTMSPSPPLHPAPCCQQLWAMAAPVSAWVSASLVCYLVPTLGPCAWRRGLGNVPATGTQCCPQQWHQPCHAEGQVCSQWAPLIFFCTFTGSVVVVYHNLRKEPHVSRRSCI</sequence>
<feature type="domain" description="LRRNT" evidence="4">
    <location>
        <begin position="25"/>
        <end position="57"/>
    </location>
</feature>
<evidence type="ECO:0000313" key="6">
    <source>
        <dbReference type="Proteomes" id="UP000472266"/>
    </source>
</evidence>
<dbReference type="Ensembl" id="ENSSHBT00005013315.1">
    <property type="protein sequence ID" value="ENSSHBP00005011065.1"/>
    <property type="gene ID" value="ENSSHBG00005009616.1"/>
</dbReference>
<evidence type="ECO:0000256" key="3">
    <source>
        <dbReference type="ARBA" id="ARBA00022737"/>
    </source>
</evidence>
<dbReference type="GeneTree" id="ENSGT00940000163073"/>
<keyword evidence="3" id="KW-0677">Repeat</keyword>
<dbReference type="AlphaFoldDB" id="A0A672UBF8"/>
<reference evidence="5" key="3">
    <citation type="submission" date="2025-09" db="UniProtKB">
        <authorList>
            <consortium name="Ensembl"/>
        </authorList>
    </citation>
    <scope>IDENTIFICATION</scope>
</reference>
<keyword evidence="1" id="KW-0433">Leucine-rich repeat</keyword>
<dbReference type="InterPro" id="IPR000372">
    <property type="entry name" value="LRRNT"/>
</dbReference>
<dbReference type="Pfam" id="PF01462">
    <property type="entry name" value="LRRNT"/>
    <property type="match status" value="1"/>
</dbReference>
<evidence type="ECO:0000259" key="4">
    <source>
        <dbReference type="SMART" id="SM00013"/>
    </source>
</evidence>